<dbReference type="Gene3D" id="3.40.50.1820">
    <property type="entry name" value="alpha/beta hydrolase"/>
    <property type="match status" value="1"/>
</dbReference>
<gene>
    <name evidence="2" type="ORF">Drose_24545</name>
</gene>
<evidence type="ECO:0000313" key="3">
    <source>
        <dbReference type="Proteomes" id="UP001058271"/>
    </source>
</evidence>
<dbReference type="InterPro" id="IPR000073">
    <property type="entry name" value="AB_hydrolase_1"/>
</dbReference>
<organism evidence="2 3">
    <name type="scientific">Dactylosporangium roseum</name>
    <dbReference type="NCBI Taxonomy" id="47989"/>
    <lineage>
        <taxon>Bacteria</taxon>
        <taxon>Bacillati</taxon>
        <taxon>Actinomycetota</taxon>
        <taxon>Actinomycetes</taxon>
        <taxon>Micromonosporales</taxon>
        <taxon>Micromonosporaceae</taxon>
        <taxon>Dactylosporangium</taxon>
    </lineage>
</organism>
<evidence type="ECO:0000259" key="1">
    <source>
        <dbReference type="Pfam" id="PF12697"/>
    </source>
</evidence>
<accession>A0ABY5YXA9</accession>
<keyword evidence="3" id="KW-1185">Reference proteome</keyword>
<dbReference type="GO" id="GO:0016787">
    <property type="term" value="F:hydrolase activity"/>
    <property type="evidence" value="ECO:0007669"/>
    <property type="project" value="UniProtKB-KW"/>
</dbReference>
<name>A0ABY5YXA9_9ACTN</name>
<dbReference type="Proteomes" id="UP001058271">
    <property type="component" value="Chromosome"/>
</dbReference>
<feature type="domain" description="AB hydrolase-1" evidence="1">
    <location>
        <begin position="42"/>
        <end position="291"/>
    </location>
</feature>
<dbReference type="EMBL" id="CP073721">
    <property type="protein sequence ID" value="UWZ34390.1"/>
    <property type="molecule type" value="Genomic_DNA"/>
</dbReference>
<reference evidence="2" key="1">
    <citation type="submission" date="2021-04" db="EMBL/GenBank/DDBJ databases">
        <title>Biosynthetic gene clusters of Dactylosporangioum roseum.</title>
        <authorList>
            <person name="Hartkoorn R.C."/>
            <person name="Beaudoing E."/>
            <person name="Hot D."/>
            <person name="Moureu S."/>
        </authorList>
    </citation>
    <scope>NUCLEOTIDE SEQUENCE</scope>
    <source>
        <strain evidence="2">NRRL B-16295</strain>
    </source>
</reference>
<dbReference type="PANTHER" id="PTHR46438">
    <property type="entry name" value="ALPHA/BETA-HYDROLASES SUPERFAMILY PROTEIN"/>
    <property type="match status" value="1"/>
</dbReference>
<sequence length="322" mass="35232">MNIEAAQRADTFVPHNFTEKTVDLGEIRMNYAVAGDAEHPALLLIPGQSESWWGYEQALPLLAKHFRAYAVDLRGQGRSSWTPGRYTLDNLGNDLVRFIDLVIGRSTIVAGLSSGGVLAAWLSAYAKPGQIRGAVWEDPPLFASQARPACGPSIHQAMGPMFAVWSKWLGDQWSVGDWLGAMQAMPREVPPVLLKSLAIIGGDQPPPGPQPPQNLREYDPEWARAFVTGTVMVGCDHEAMLAAVRVPVLFTHHFHRVDADTGHLLGAISDEQVRRVRELVEAAGHSLTYRPFPQMPHSMHGADPKLYADTVTAWASTLPAHS</sequence>
<dbReference type="InterPro" id="IPR029058">
    <property type="entry name" value="AB_hydrolase_fold"/>
</dbReference>
<dbReference type="Pfam" id="PF12697">
    <property type="entry name" value="Abhydrolase_6"/>
    <property type="match status" value="1"/>
</dbReference>
<evidence type="ECO:0000313" key="2">
    <source>
        <dbReference type="EMBL" id="UWZ34390.1"/>
    </source>
</evidence>
<dbReference type="SUPFAM" id="SSF53474">
    <property type="entry name" value="alpha/beta-Hydrolases"/>
    <property type="match status" value="1"/>
</dbReference>
<dbReference type="PANTHER" id="PTHR46438:SF2">
    <property type="entry name" value="ALPHA_BETA-HYDROLASES SUPERFAMILY PROTEIN"/>
    <property type="match status" value="1"/>
</dbReference>
<protein>
    <submittedName>
        <fullName evidence="2">Alpha/beta hydrolase</fullName>
    </submittedName>
</protein>
<proteinExistence type="predicted"/>
<keyword evidence="2" id="KW-0378">Hydrolase</keyword>
<dbReference type="RefSeq" id="WP_260723702.1">
    <property type="nucleotide sequence ID" value="NZ_BAAABS010000080.1"/>
</dbReference>